<protein>
    <submittedName>
        <fullName evidence="1">Solute carrier family 35 member E1-like protein</fullName>
    </submittedName>
</protein>
<evidence type="ECO:0000313" key="2">
    <source>
        <dbReference type="Proteomes" id="UP000887013"/>
    </source>
</evidence>
<keyword evidence="2" id="KW-1185">Reference proteome</keyword>
<dbReference type="EMBL" id="BMAW01057861">
    <property type="protein sequence ID" value="GFT13396.1"/>
    <property type="molecule type" value="Genomic_DNA"/>
</dbReference>
<reference evidence="1" key="1">
    <citation type="submission" date="2020-08" db="EMBL/GenBank/DDBJ databases">
        <title>Multicomponent nature underlies the extraordinary mechanical properties of spider dragline silk.</title>
        <authorList>
            <person name="Kono N."/>
            <person name="Nakamura H."/>
            <person name="Mori M."/>
            <person name="Yoshida Y."/>
            <person name="Ohtoshi R."/>
            <person name="Malay A.D."/>
            <person name="Moran D.A.P."/>
            <person name="Tomita M."/>
            <person name="Numata K."/>
            <person name="Arakawa K."/>
        </authorList>
    </citation>
    <scope>NUCLEOTIDE SEQUENCE</scope>
</reference>
<sequence>MMLAIFGVLLYNKAKYDANQEKLKVTTLPYTAQKESVNLLLKYGDDHHNSVIGKLYPSTVPKKNGYVRLHQMMNGSPNLQNV</sequence>
<organism evidence="1 2">
    <name type="scientific">Nephila pilipes</name>
    <name type="common">Giant wood spider</name>
    <name type="synonym">Nephila maculata</name>
    <dbReference type="NCBI Taxonomy" id="299642"/>
    <lineage>
        <taxon>Eukaryota</taxon>
        <taxon>Metazoa</taxon>
        <taxon>Ecdysozoa</taxon>
        <taxon>Arthropoda</taxon>
        <taxon>Chelicerata</taxon>
        <taxon>Arachnida</taxon>
        <taxon>Araneae</taxon>
        <taxon>Araneomorphae</taxon>
        <taxon>Entelegynae</taxon>
        <taxon>Araneoidea</taxon>
        <taxon>Nephilidae</taxon>
        <taxon>Nephila</taxon>
    </lineage>
</organism>
<dbReference type="OrthoDB" id="6418713at2759"/>
<dbReference type="Proteomes" id="UP000887013">
    <property type="component" value="Unassembled WGS sequence"/>
</dbReference>
<proteinExistence type="predicted"/>
<gene>
    <name evidence="1" type="primary">NCL1_43956</name>
    <name evidence="1" type="ORF">NPIL_256921</name>
</gene>
<comment type="caution">
    <text evidence="1">The sequence shown here is derived from an EMBL/GenBank/DDBJ whole genome shotgun (WGS) entry which is preliminary data.</text>
</comment>
<accession>A0A8X6NHL1</accession>
<name>A0A8X6NHL1_NEPPI</name>
<dbReference type="AlphaFoldDB" id="A0A8X6NHL1"/>
<evidence type="ECO:0000313" key="1">
    <source>
        <dbReference type="EMBL" id="GFT13396.1"/>
    </source>
</evidence>